<evidence type="ECO:0000313" key="2">
    <source>
        <dbReference type="Proteomes" id="UP000003344"/>
    </source>
</evidence>
<dbReference type="AlphaFoldDB" id="D2ZST9"/>
<dbReference type="EMBL" id="ACDX02000001">
    <property type="protein sequence ID" value="EFC89872.1"/>
    <property type="molecule type" value="Genomic_DNA"/>
</dbReference>
<dbReference type="Proteomes" id="UP000003344">
    <property type="component" value="Unassembled WGS sequence"/>
</dbReference>
<proteinExistence type="predicted"/>
<organism evidence="1 2">
    <name type="scientific">Neisseria mucosa (strain ATCC 25996 / DSM 4631 / NCTC 10774 / M26)</name>
    <dbReference type="NCBI Taxonomy" id="546266"/>
    <lineage>
        <taxon>Bacteria</taxon>
        <taxon>Pseudomonadati</taxon>
        <taxon>Pseudomonadota</taxon>
        <taxon>Betaproteobacteria</taxon>
        <taxon>Neisseriales</taxon>
        <taxon>Neisseriaceae</taxon>
        <taxon>Neisseria</taxon>
    </lineage>
</organism>
<gene>
    <name evidence="1" type="ORF">NEIMUCOT_03671</name>
</gene>
<name>D2ZST9_NEIM2</name>
<dbReference type="STRING" id="546266.NEIMUCOT_03671"/>
<sequence length="52" mass="5737">MKNRAGTSDFIGIVTAGSKKQGAKRRQNDFIHVNKKPLRVENKEANTVAPTI</sequence>
<comment type="caution">
    <text evidence="1">The sequence shown here is derived from an EMBL/GenBank/DDBJ whole genome shotgun (WGS) entry which is preliminary data.</text>
</comment>
<accession>D2ZST9</accession>
<protein>
    <submittedName>
        <fullName evidence="1">Uncharacterized protein</fullName>
    </submittedName>
</protein>
<reference evidence="1 2" key="1">
    <citation type="submission" date="2009-10" db="EMBL/GenBank/DDBJ databases">
        <authorList>
            <person name="Weinstock G."/>
            <person name="Sodergren E."/>
            <person name="Clifton S."/>
            <person name="Fulton L."/>
            <person name="Fulton B."/>
            <person name="Courtney L."/>
            <person name="Fronick C."/>
            <person name="Harrison M."/>
            <person name="Strong C."/>
            <person name="Farmer C."/>
            <person name="Delahaunty K."/>
            <person name="Markovic C."/>
            <person name="Hall O."/>
            <person name="Minx P."/>
            <person name="Tomlinson C."/>
            <person name="Mitreva M."/>
            <person name="Nelson J."/>
            <person name="Hou S."/>
            <person name="Wollam A."/>
            <person name="Pepin K.H."/>
            <person name="Johnson M."/>
            <person name="Bhonagiri V."/>
            <person name="Nash W.E."/>
            <person name="Warren W."/>
            <person name="Chinwalla A."/>
            <person name="Mardis E.R."/>
            <person name="Wilson R.K."/>
        </authorList>
    </citation>
    <scope>NUCLEOTIDE SEQUENCE [LARGE SCALE GENOMIC DNA]</scope>
    <source>
        <strain evidence="2">ATCC 25996 / DSM 4631 / NCTC 10774 / M26</strain>
    </source>
</reference>
<evidence type="ECO:0000313" key="1">
    <source>
        <dbReference type="EMBL" id="EFC89872.1"/>
    </source>
</evidence>